<evidence type="ECO:0000259" key="1">
    <source>
        <dbReference type="Pfam" id="PF08245"/>
    </source>
</evidence>
<keyword evidence="3" id="KW-1185">Reference proteome</keyword>
<dbReference type="SUPFAM" id="SSF53623">
    <property type="entry name" value="MurD-like peptide ligases, catalytic domain"/>
    <property type="match status" value="1"/>
</dbReference>
<dbReference type="GO" id="GO:0016881">
    <property type="term" value="F:acid-amino acid ligase activity"/>
    <property type="evidence" value="ECO:0007669"/>
    <property type="project" value="InterPro"/>
</dbReference>
<dbReference type="NCBIfam" id="TIGR04012">
    <property type="entry name" value="poly_gGlu_PgsB"/>
    <property type="match status" value="1"/>
</dbReference>
<dbReference type="PANTHER" id="PTHR43445:SF1">
    <property type="entry name" value="PGA SYNTHASE CAPB"/>
    <property type="match status" value="1"/>
</dbReference>
<dbReference type="EMBL" id="FWXV01000006">
    <property type="protein sequence ID" value="SMD20650.1"/>
    <property type="molecule type" value="Genomic_DNA"/>
</dbReference>
<dbReference type="AlphaFoldDB" id="A0A1Y5XXZ1"/>
<reference evidence="2 3" key="1">
    <citation type="submission" date="2017-04" db="EMBL/GenBank/DDBJ databases">
        <authorList>
            <person name="Afonso C.L."/>
            <person name="Miller P.J."/>
            <person name="Scott M.A."/>
            <person name="Spackman E."/>
            <person name="Goraichik I."/>
            <person name="Dimitrov K.M."/>
            <person name="Suarez D.L."/>
            <person name="Swayne D.E."/>
        </authorList>
    </citation>
    <scope>NUCLEOTIDE SEQUENCE [LARGE SCALE GENOMIC DNA]</scope>
    <source>
        <strain evidence="2 3">DSM 43828</strain>
    </source>
</reference>
<dbReference type="InterPro" id="IPR013221">
    <property type="entry name" value="Mur_ligase_cen"/>
</dbReference>
<sequence length="395" mass="43026">MFFCYVVYLIGCLLTMAAGVVEQRRHYANLHDIPVRILVNGTRGKSTITRLCAGALRGGGVVTVAKTTGTAARFIHPDGSEEPVYRKFDIANVIEQVGVVRRAAAYRPEALVVECMAVMPDLQEISQTKLIQSKIGVISNVRMDHITEMGPTADDIARSLSRSMPVGGVCVTAERERLAVLAKEAERRNCELIVVDPMSITDEEMSGFRCVTFKENVAIALTVAEQLGVDRRSALLGMWSAAPDPGALRVEKYRMAGKHLWFANLFAANDPESTLMNIEGLLAAQLICRPLHMVIGCRPDRIERNGQIGSLVGEIDPERVVLIGEPTRSARVAIPAGWQDRTVDLGGDRHPAELLDGILAGIDHYGSIVAVGSIHGQGERLLEQLETLQRVGSSR</sequence>
<dbReference type="Proteomes" id="UP000192674">
    <property type="component" value="Unassembled WGS sequence"/>
</dbReference>
<dbReference type="InterPro" id="IPR008337">
    <property type="entry name" value="Capsule_biosynth_CapB"/>
</dbReference>
<name>A0A1Y5XXZ1_KIBAR</name>
<dbReference type="PRINTS" id="PR01758">
    <property type="entry name" value="CAPSULEPROTB"/>
</dbReference>
<dbReference type="OrthoDB" id="2884at2"/>
<dbReference type="GO" id="GO:0005524">
    <property type="term" value="F:ATP binding"/>
    <property type="evidence" value="ECO:0007669"/>
    <property type="project" value="InterPro"/>
</dbReference>
<evidence type="ECO:0000313" key="3">
    <source>
        <dbReference type="Proteomes" id="UP000192674"/>
    </source>
</evidence>
<feature type="domain" description="Mur ligase central" evidence="1">
    <location>
        <begin position="39"/>
        <end position="195"/>
    </location>
</feature>
<protein>
    <submittedName>
        <fullName evidence="2">Poly-gamma-glutamate synthase PgsB/CapB</fullName>
    </submittedName>
</protein>
<accession>A0A1Y5XXZ1</accession>
<dbReference type="Gene3D" id="3.40.1190.10">
    <property type="entry name" value="Mur-like, catalytic domain"/>
    <property type="match status" value="1"/>
</dbReference>
<evidence type="ECO:0000313" key="2">
    <source>
        <dbReference type="EMBL" id="SMD20650.1"/>
    </source>
</evidence>
<dbReference type="PANTHER" id="PTHR43445">
    <property type="entry name" value="UDP-N-ACETYLMURAMATE--L-ALANINE LIGASE-RELATED"/>
    <property type="match status" value="1"/>
</dbReference>
<dbReference type="InterPro" id="IPR036565">
    <property type="entry name" value="Mur-like_cat_sf"/>
</dbReference>
<dbReference type="InterPro" id="IPR050061">
    <property type="entry name" value="MurCDEF_pg_biosynth"/>
</dbReference>
<dbReference type="Pfam" id="PF08245">
    <property type="entry name" value="Mur_ligase_M"/>
    <property type="match status" value="1"/>
</dbReference>
<dbReference type="GO" id="GO:0016020">
    <property type="term" value="C:membrane"/>
    <property type="evidence" value="ECO:0007669"/>
    <property type="project" value="InterPro"/>
</dbReference>
<proteinExistence type="predicted"/>
<organism evidence="2 3">
    <name type="scientific">Kibdelosporangium aridum</name>
    <dbReference type="NCBI Taxonomy" id="2030"/>
    <lineage>
        <taxon>Bacteria</taxon>
        <taxon>Bacillati</taxon>
        <taxon>Actinomycetota</taxon>
        <taxon>Actinomycetes</taxon>
        <taxon>Pseudonocardiales</taxon>
        <taxon>Pseudonocardiaceae</taxon>
        <taxon>Kibdelosporangium</taxon>
    </lineage>
</organism>
<dbReference type="GO" id="GO:0045227">
    <property type="term" value="P:capsule polysaccharide biosynthetic process"/>
    <property type="evidence" value="ECO:0007669"/>
    <property type="project" value="InterPro"/>
</dbReference>
<gene>
    <name evidence="2" type="ORF">SAMN05661093_06522</name>
</gene>